<evidence type="ECO:0000256" key="1">
    <source>
        <dbReference type="ARBA" id="ARBA00012513"/>
    </source>
</evidence>
<keyword evidence="2" id="KW-0723">Serine/threonine-protein kinase</keyword>
<dbReference type="OrthoDB" id="341578at2759"/>
<dbReference type="AlphaFoldDB" id="A0A836C8C8"/>
<keyword evidence="4" id="KW-0547">Nucleotide-binding</keyword>
<gene>
    <name evidence="10" type="ORF">JKP88DRAFT_170825</name>
</gene>
<evidence type="ECO:0000313" key="10">
    <source>
        <dbReference type="EMBL" id="KAG5176830.1"/>
    </source>
</evidence>
<sequence length="288" mass="29616">MLAPEPSAAVQQDKTAGSNGAASAAEERRIQQERQLLLIMLLAQVCSQYDATPSTFISQVLRLYELKVLDSISFLYEMGFVRRPPPLLAIESGSSGGSGGGGGGSSALPVADRAAETAAVRIHLGNQEPIPLAGGAAAAGGAGGGGIGAPSRYRQDFEEIGLLAAGAFGDVFRTRHRLDGAEYAIKKVAFRGERLDSPLARAVLREVNVLSQIEHPNCVRYHTAWLESSWVPKHGSGSSGGGGGMAMIEAAAAAAAPAEDAASEAQETHVSAMLSTTAAIGVTHGAEV</sequence>
<dbReference type="InterPro" id="IPR050339">
    <property type="entry name" value="CC_SR_Kinase"/>
</dbReference>
<dbReference type="PANTHER" id="PTHR11042:SF160">
    <property type="entry name" value="EUKARYOTIC TRANSLATION INITIATION FACTOR 2-ALPHA KINASE 1"/>
    <property type="match status" value="1"/>
</dbReference>
<name>A0A836C8C8_9STRA</name>
<comment type="caution">
    <text evidence="10">The sequence shown here is derived from an EMBL/GenBank/DDBJ whole genome shotgun (WGS) entry which is preliminary data.</text>
</comment>
<feature type="domain" description="Protein kinase" evidence="9">
    <location>
        <begin position="157"/>
        <end position="288"/>
    </location>
</feature>
<evidence type="ECO:0000256" key="6">
    <source>
        <dbReference type="ARBA" id="ARBA00022840"/>
    </source>
</evidence>
<evidence type="ECO:0000256" key="4">
    <source>
        <dbReference type="ARBA" id="ARBA00022741"/>
    </source>
</evidence>
<evidence type="ECO:0000313" key="11">
    <source>
        <dbReference type="Proteomes" id="UP000664859"/>
    </source>
</evidence>
<dbReference type="SUPFAM" id="SSF56112">
    <property type="entry name" value="Protein kinase-like (PK-like)"/>
    <property type="match status" value="1"/>
</dbReference>
<keyword evidence="7" id="KW-0652">Protein synthesis inhibitor</keyword>
<dbReference type="Pfam" id="PF00069">
    <property type="entry name" value="Pkinase"/>
    <property type="match status" value="1"/>
</dbReference>
<dbReference type="InterPro" id="IPR011009">
    <property type="entry name" value="Kinase-like_dom_sf"/>
</dbReference>
<evidence type="ECO:0000256" key="3">
    <source>
        <dbReference type="ARBA" id="ARBA00022679"/>
    </source>
</evidence>
<dbReference type="GO" id="GO:0005737">
    <property type="term" value="C:cytoplasm"/>
    <property type="evidence" value="ECO:0007669"/>
    <property type="project" value="TreeGrafter"/>
</dbReference>
<dbReference type="PANTHER" id="PTHR11042">
    <property type="entry name" value="EUKARYOTIC TRANSLATION INITIATION FACTOR 2-ALPHA KINASE EIF2-ALPHA KINASE -RELATED"/>
    <property type="match status" value="1"/>
</dbReference>
<dbReference type="GO" id="GO:0005524">
    <property type="term" value="F:ATP binding"/>
    <property type="evidence" value="ECO:0007669"/>
    <property type="project" value="UniProtKB-KW"/>
</dbReference>
<dbReference type="PROSITE" id="PS50011">
    <property type="entry name" value="PROTEIN_KINASE_DOM"/>
    <property type="match status" value="1"/>
</dbReference>
<dbReference type="GO" id="GO:0004694">
    <property type="term" value="F:eukaryotic translation initiation factor 2alpha kinase activity"/>
    <property type="evidence" value="ECO:0007669"/>
    <property type="project" value="TreeGrafter"/>
</dbReference>
<keyword evidence="6" id="KW-0067">ATP-binding</keyword>
<evidence type="ECO:0000259" key="9">
    <source>
        <dbReference type="PROSITE" id="PS50011"/>
    </source>
</evidence>
<dbReference type="InterPro" id="IPR000719">
    <property type="entry name" value="Prot_kinase_dom"/>
</dbReference>
<dbReference type="EMBL" id="JAFCMP010000532">
    <property type="protein sequence ID" value="KAG5176830.1"/>
    <property type="molecule type" value="Genomic_DNA"/>
</dbReference>
<keyword evidence="5" id="KW-0418">Kinase</keyword>
<evidence type="ECO:0000256" key="5">
    <source>
        <dbReference type="ARBA" id="ARBA00022777"/>
    </source>
</evidence>
<dbReference type="Proteomes" id="UP000664859">
    <property type="component" value="Unassembled WGS sequence"/>
</dbReference>
<keyword evidence="3" id="KW-0808">Transferase</keyword>
<protein>
    <recommendedName>
        <fullName evidence="1">non-specific serine/threonine protein kinase</fullName>
        <ecNumber evidence="1">2.7.11.1</ecNumber>
    </recommendedName>
</protein>
<evidence type="ECO:0000256" key="8">
    <source>
        <dbReference type="SAM" id="MobiDB-lite"/>
    </source>
</evidence>
<dbReference type="Gene3D" id="3.30.200.20">
    <property type="entry name" value="Phosphorylase Kinase, domain 1"/>
    <property type="match status" value="1"/>
</dbReference>
<dbReference type="GO" id="GO:0017148">
    <property type="term" value="P:negative regulation of translation"/>
    <property type="evidence" value="ECO:0007669"/>
    <property type="project" value="UniProtKB-KW"/>
</dbReference>
<feature type="region of interest" description="Disordered" evidence="8">
    <location>
        <begin position="1"/>
        <end position="26"/>
    </location>
</feature>
<keyword evidence="11" id="KW-1185">Reference proteome</keyword>
<dbReference type="EC" id="2.7.11.1" evidence="1"/>
<reference evidence="10" key="1">
    <citation type="submission" date="2021-02" db="EMBL/GenBank/DDBJ databases">
        <title>First Annotated Genome of the Yellow-green Alga Tribonema minus.</title>
        <authorList>
            <person name="Mahan K.M."/>
        </authorList>
    </citation>
    <scope>NUCLEOTIDE SEQUENCE</scope>
    <source>
        <strain evidence="10">UTEX B ZZ1240</strain>
    </source>
</reference>
<accession>A0A836C8C8</accession>
<proteinExistence type="predicted"/>
<evidence type="ECO:0000256" key="2">
    <source>
        <dbReference type="ARBA" id="ARBA00022527"/>
    </source>
</evidence>
<dbReference type="GO" id="GO:0005634">
    <property type="term" value="C:nucleus"/>
    <property type="evidence" value="ECO:0007669"/>
    <property type="project" value="TreeGrafter"/>
</dbReference>
<evidence type="ECO:0000256" key="7">
    <source>
        <dbReference type="ARBA" id="ARBA00023193"/>
    </source>
</evidence>
<organism evidence="10 11">
    <name type="scientific">Tribonema minus</name>
    <dbReference type="NCBI Taxonomy" id="303371"/>
    <lineage>
        <taxon>Eukaryota</taxon>
        <taxon>Sar</taxon>
        <taxon>Stramenopiles</taxon>
        <taxon>Ochrophyta</taxon>
        <taxon>PX clade</taxon>
        <taxon>Xanthophyceae</taxon>
        <taxon>Tribonematales</taxon>
        <taxon>Tribonemataceae</taxon>
        <taxon>Tribonema</taxon>
    </lineage>
</organism>